<evidence type="ECO:0000256" key="1">
    <source>
        <dbReference type="ARBA" id="ARBA00007150"/>
    </source>
</evidence>
<evidence type="ECO:0000256" key="2">
    <source>
        <dbReference type="ARBA" id="ARBA00022475"/>
    </source>
</evidence>
<keyword evidence="8" id="KW-0449">Lipoprotein</keyword>
<protein>
    <recommendedName>
        <fullName evidence="7">Phosphatidylglycerol--prolipoprotein diacylglyceryl transferase</fullName>
        <ecNumber evidence="7">2.5.1.145</ecNumber>
    </recommendedName>
</protein>
<feature type="transmembrane region" description="Helical" evidence="7">
    <location>
        <begin position="36"/>
        <end position="56"/>
    </location>
</feature>
<feature type="transmembrane region" description="Helical" evidence="7">
    <location>
        <begin position="137"/>
        <end position="155"/>
    </location>
</feature>
<accession>A0A430FT45</accession>
<gene>
    <name evidence="7" type="primary">lgt</name>
    <name evidence="8" type="ORF">D2E26_0637</name>
</gene>
<feature type="transmembrane region" description="Helical" evidence="7">
    <location>
        <begin position="207"/>
        <end position="224"/>
    </location>
</feature>
<keyword evidence="2 7" id="KW-1003">Cell membrane</keyword>
<dbReference type="HAMAP" id="MF_01147">
    <property type="entry name" value="Lgt"/>
    <property type="match status" value="1"/>
</dbReference>
<keyword evidence="6 7" id="KW-0472">Membrane</keyword>
<feature type="transmembrane region" description="Helical" evidence="7">
    <location>
        <begin position="108"/>
        <end position="130"/>
    </location>
</feature>
<feature type="binding site" evidence="7">
    <location>
        <position position="156"/>
    </location>
    <ligand>
        <name>a 1,2-diacyl-sn-glycero-3-phospho-(1'-sn-glycerol)</name>
        <dbReference type="ChEBI" id="CHEBI:64716"/>
    </ligand>
</feature>
<dbReference type="GO" id="GO:0005886">
    <property type="term" value="C:plasma membrane"/>
    <property type="evidence" value="ECO:0007669"/>
    <property type="project" value="UniProtKB-SubCell"/>
</dbReference>
<evidence type="ECO:0000256" key="6">
    <source>
        <dbReference type="ARBA" id="ARBA00023136"/>
    </source>
</evidence>
<dbReference type="Pfam" id="PF01790">
    <property type="entry name" value="LGT"/>
    <property type="match status" value="1"/>
</dbReference>
<dbReference type="RefSeq" id="WP_241218838.1">
    <property type="nucleotide sequence ID" value="NZ_QXGM01000001.1"/>
</dbReference>
<organism evidence="8 9">
    <name type="scientific">Bifidobacterium dolichotidis</name>
    <dbReference type="NCBI Taxonomy" id="2306976"/>
    <lineage>
        <taxon>Bacteria</taxon>
        <taxon>Bacillati</taxon>
        <taxon>Actinomycetota</taxon>
        <taxon>Actinomycetes</taxon>
        <taxon>Bifidobacteriales</taxon>
        <taxon>Bifidobacteriaceae</taxon>
        <taxon>Bifidobacterium</taxon>
    </lineage>
</organism>
<dbReference type="GO" id="GO:0042158">
    <property type="term" value="P:lipoprotein biosynthetic process"/>
    <property type="evidence" value="ECO:0007669"/>
    <property type="project" value="UniProtKB-UniRule"/>
</dbReference>
<reference evidence="8 9" key="1">
    <citation type="submission" date="2018-09" db="EMBL/GenBank/DDBJ databases">
        <title>Characterization of the phylogenetic diversity of five novel species belonging to the genus Bifidobacterium.</title>
        <authorList>
            <person name="Lugli G.A."/>
            <person name="Duranti S."/>
            <person name="Milani C."/>
        </authorList>
    </citation>
    <scope>NUCLEOTIDE SEQUENCE [LARGE SCALE GENOMIC DNA]</scope>
    <source>
        <strain evidence="8 9">2036B</strain>
    </source>
</reference>
<sequence length="320" mass="35464">MTTLATMAATSASAATTLAAIPSPTISKFEVGPFTIHFYAITMLLGIVACVWILTTRWKRLGGNFDQIIDTTLVAVPCGIIGARLYHVVTTPERFFGPNGDFVEIFRIWNGGLGIWGAILFGALGAWAWCRHKHYPMALLGDAIAPGLLVAQAIGRLGNWFNQELYGKPTTLPWGLQLNQQGSAIGSTESCYDGATCPTGTLFQPTFLYEMIWNLIGAALLIWIGHKTQKTLKAGSLFTMYIMWYTAGRTWIEMLRIDFSHEILGLRVNVWVSILVFILGVIAFIVLQRVGQTTQSCEAQLREQTARELEMQHMQKESQN</sequence>
<dbReference type="UniPathway" id="UPA00664"/>
<comment type="subcellular location">
    <subcellularLocation>
        <location evidence="7">Cell membrane</location>
        <topology evidence="7">Multi-pass membrane protein</topology>
    </subcellularLocation>
</comment>
<proteinExistence type="inferred from homology"/>
<dbReference type="Proteomes" id="UP000287609">
    <property type="component" value="Unassembled WGS sequence"/>
</dbReference>
<dbReference type="InterPro" id="IPR001640">
    <property type="entry name" value="Lgt"/>
</dbReference>
<dbReference type="PANTHER" id="PTHR30589:SF0">
    <property type="entry name" value="PHOSPHATIDYLGLYCEROL--PROLIPOPROTEIN DIACYLGLYCERYL TRANSFERASE"/>
    <property type="match status" value="1"/>
</dbReference>
<evidence type="ECO:0000256" key="4">
    <source>
        <dbReference type="ARBA" id="ARBA00022692"/>
    </source>
</evidence>
<comment type="pathway">
    <text evidence="7">Protein modification; lipoprotein biosynthesis (diacylglyceryl transfer).</text>
</comment>
<evidence type="ECO:0000313" key="9">
    <source>
        <dbReference type="Proteomes" id="UP000287609"/>
    </source>
</evidence>
<dbReference type="EMBL" id="QXGM01000001">
    <property type="protein sequence ID" value="RSX56074.1"/>
    <property type="molecule type" value="Genomic_DNA"/>
</dbReference>
<dbReference type="NCBIfam" id="TIGR00544">
    <property type="entry name" value="lgt"/>
    <property type="match status" value="1"/>
</dbReference>
<comment type="function">
    <text evidence="7">Catalyzes the transfer of the diacylglyceryl group from phosphatidylglycerol to the sulfhydryl group of the N-terminal cysteine of a prolipoprotein, the first step in the formation of mature lipoproteins.</text>
</comment>
<comment type="caution">
    <text evidence="8">The sequence shown here is derived from an EMBL/GenBank/DDBJ whole genome shotgun (WGS) entry which is preliminary data.</text>
</comment>
<evidence type="ECO:0000313" key="8">
    <source>
        <dbReference type="EMBL" id="RSX56074.1"/>
    </source>
</evidence>
<evidence type="ECO:0000256" key="5">
    <source>
        <dbReference type="ARBA" id="ARBA00022989"/>
    </source>
</evidence>
<dbReference type="AlphaFoldDB" id="A0A430FT45"/>
<comment type="catalytic activity">
    <reaction evidence="7">
        <text>L-cysteinyl-[prolipoprotein] + a 1,2-diacyl-sn-glycero-3-phospho-(1'-sn-glycerol) = an S-1,2-diacyl-sn-glyceryl-L-cysteinyl-[prolipoprotein] + sn-glycerol 1-phosphate + H(+)</text>
        <dbReference type="Rhea" id="RHEA:56712"/>
        <dbReference type="Rhea" id="RHEA-COMP:14679"/>
        <dbReference type="Rhea" id="RHEA-COMP:14680"/>
        <dbReference type="ChEBI" id="CHEBI:15378"/>
        <dbReference type="ChEBI" id="CHEBI:29950"/>
        <dbReference type="ChEBI" id="CHEBI:57685"/>
        <dbReference type="ChEBI" id="CHEBI:64716"/>
        <dbReference type="ChEBI" id="CHEBI:140658"/>
        <dbReference type="EC" id="2.5.1.145"/>
    </reaction>
</comment>
<evidence type="ECO:0000256" key="7">
    <source>
        <dbReference type="HAMAP-Rule" id="MF_01147"/>
    </source>
</evidence>
<evidence type="ECO:0000256" key="3">
    <source>
        <dbReference type="ARBA" id="ARBA00022679"/>
    </source>
</evidence>
<keyword evidence="4 7" id="KW-0812">Transmembrane</keyword>
<feature type="transmembrane region" description="Helical" evidence="7">
    <location>
        <begin position="68"/>
        <end position="88"/>
    </location>
</feature>
<dbReference type="GO" id="GO:0008961">
    <property type="term" value="F:phosphatidylglycerol-prolipoprotein diacylglyceryl transferase activity"/>
    <property type="evidence" value="ECO:0007669"/>
    <property type="project" value="UniProtKB-UniRule"/>
</dbReference>
<feature type="transmembrane region" description="Helical" evidence="7">
    <location>
        <begin position="268"/>
        <end position="287"/>
    </location>
</feature>
<name>A0A430FT45_9BIFI</name>
<dbReference type="PANTHER" id="PTHR30589">
    <property type="entry name" value="PROLIPOPROTEIN DIACYLGLYCERYL TRANSFERASE"/>
    <property type="match status" value="1"/>
</dbReference>
<keyword evidence="3 7" id="KW-0808">Transferase</keyword>
<keyword evidence="5 7" id="KW-1133">Transmembrane helix</keyword>
<comment type="similarity">
    <text evidence="1 7">Belongs to the Lgt family.</text>
</comment>
<keyword evidence="9" id="KW-1185">Reference proteome</keyword>
<dbReference type="PROSITE" id="PS01311">
    <property type="entry name" value="LGT"/>
    <property type="match status" value="1"/>
</dbReference>
<dbReference type="EC" id="2.5.1.145" evidence="7"/>
<feature type="transmembrane region" description="Helical" evidence="7">
    <location>
        <begin position="231"/>
        <end position="248"/>
    </location>
</feature>